<feature type="transmembrane region" description="Helical" evidence="6">
    <location>
        <begin position="30"/>
        <end position="53"/>
    </location>
</feature>
<feature type="transmembrane region" description="Helical" evidence="6">
    <location>
        <begin position="450"/>
        <end position="469"/>
    </location>
</feature>
<feature type="transmembrane region" description="Helical" evidence="6">
    <location>
        <begin position="110"/>
        <end position="132"/>
    </location>
</feature>
<dbReference type="Proteomes" id="UP000824236">
    <property type="component" value="Unassembled WGS sequence"/>
</dbReference>
<dbReference type="GO" id="GO:0005886">
    <property type="term" value="C:plasma membrane"/>
    <property type="evidence" value="ECO:0007669"/>
    <property type="project" value="UniProtKB-SubCell"/>
</dbReference>
<reference evidence="7" key="1">
    <citation type="journal article" date="2021" name="PeerJ">
        <title>Extensive microbial diversity within the chicken gut microbiome revealed by metagenomics and culture.</title>
        <authorList>
            <person name="Gilroy R."/>
            <person name="Ravi A."/>
            <person name="Getino M."/>
            <person name="Pursley I."/>
            <person name="Horton D.L."/>
            <person name="Alikhan N.F."/>
            <person name="Baker D."/>
            <person name="Gharbi K."/>
            <person name="Hall N."/>
            <person name="Watson M."/>
            <person name="Adriaenssens E.M."/>
            <person name="Foster-Nyarko E."/>
            <person name="Jarju S."/>
            <person name="Secka A."/>
            <person name="Antonio M."/>
            <person name="Oren A."/>
            <person name="Chaudhuri R.R."/>
            <person name="La Ragione R."/>
            <person name="Hildebrand F."/>
            <person name="Pallen M.J."/>
        </authorList>
    </citation>
    <scope>NUCLEOTIDE SEQUENCE</scope>
    <source>
        <strain evidence="7">B3-3758</strain>
    </source>
</reference>
<reference evidence="7" key="2">
    <citation type="submission" date="2021-04" db="EMBL/GenBank/DDBJ databases">
        <authorList>
            <person name="Gilroy R."/>
        </authorList>
    </citation>
    <scope>NUCLEOTIDE SEQUENCE</scope>
    <source>
        <strain evidence="7">B3-3758</strain>
    </source>
</reference>
<keyword evidence="4 6" id="KW-1133">Transmembrane helix</keyword>
<dbReference type="PANTHER" id="PTHR30250">
    <property type="entry name" value="PST FAMILY PREDICTED COLANIC ACID TRANSPORTER"/>
    <property type="match status" value="1"/>
</dbReference>
<evidence type="ECO:0000256" key="5">
    <source>
        <dbReference type="ARBA" id="ARBA00023136"/>
    </source>
</evidence>
<protein>
    <submittedName>
        <fullName evidence="7">Lipopolysaccharide biosynthesis protein</fullName>
    </submittedName>
</protein>
<evidence type="ECO:0000256" key="3">
    <source>
        <dbReference type="ARBA" id="ARBA00022692"/>
    </source>
</evidence>
<comment type="caution">
    <text evidence="7">The sequence shown here is derived from an EMBL/GenBank/DDBJ whole genome shotgun (WGS) entry which is preliminary data.</text>
</comment>
<feature type="transmembrane region" description="Helical" evidence="6">
    <location>
        <begin position="298"/>
        <end position="321"/>
    </location>
</feature>
<dbReference type="AlphaFoldDB" id="A0A9E2NQQ6"/>
<gene>
    <name evidence="7" type="ORF">H9791_08520</name>
</gene>
<feature type="transmembrane region" description="Helical" evidence="6">
    <location>
        <begin position="389"/>
        <end position="408"/>
    </location>
</feature>
<feature type="transmembrane region" description="Helical" evidence="6">
    <location>
        <begin position="362"/>
        <end position="383"/>
    </location>
</feature>
<keyword evidence="3 6" id="KW-0812">Transmembrane</keyword>
<proteinExistence type="predicted"/>
<dbReference type="PANTHER" id="PTHR30250:SF26">
    <property type="entry name" value="PSMA PROTEIN"/>
    <property type="match status" value="1"/>
</dbReference>
<feature type="transmembrane region" description="Helical" evidence="6">
    <location>
        <begin position="7"/>
        <end position="24"/>
    </location>
</feature>
<evidence type="ECO:0000256" key="2">
    <source>
        <dbReference type="ARBA" id="ARBA00022475"/>
    </source>
</evidence>
<evidence type="ECO:0000256" key="4">
    <source>
        <dbReference type="ARBA" id="ARBA00022989"/>
    </source>
</evidence>
<feature type="transmembrane region" description="Helical" evidence="6">
    <location>
        <begin position="333"/>
        <end position="355"/>
    </location>
</feature>
<keyword evidence="5 6" id="KW-0472">Membrane</keyword>
<feature type="transmembrane region" description="Helical" evidence="6">
    <location>
        <begin position="420"/>
        <end position="444"/>
    </location>
</feature>
<evidence type="ECO:0000313" key="8">
    <source>
        <dbReference type="Proteomes" id="UP000824236"/>
    </source>
</evidence>
<feature type="transmembrane region" description="Helical" evidence="6">
    <location>
        <begin position="144"/>
        <end position="166"/>
    </location>
</feature>
<feature type="transmembrane region" description="Helical" evidence="6">
    <location>
        <begin position="74"/>
        <end position="98"/>
    </location>
</feature>
<evidence type="ECO:0000256" key="1">
    <source>
        <dbReference type="ARBA" id="ARBA00004651"/>
    </source>
</evidence>
<feature type="transmembrane region" description="Helical" evidence="6">
    <location>
        <begin position="172"/>
        <end position="193"/>
    </location>
</feature>
<accession>A0A9E2NQQ6</accession>
<dbReference type="EMBL" id="JAHLFO010000116">
    <property type="protein sequence ID" value="MBU3814531.1"/>
    <property type="molecule type" value="Genomic_DNA"/>
</dbReference>
<name>A0A9E2NQQ6_9BACE</name>
<comment type="subcellular location">
    <subcellularLocation>
        <location evidence="1">Cell membrane</location>
        <topology evidence="1">Multi-pass membrane protein</topology>
    </subcellularLocation>
</comment>
<keyword evidence="2" id="KW-1003">Cell membrane</keyword>
<dbReference type="InterPro" id="IPR050833">
    <property type="entry name" value="Poly_Biosynth_Transport"/>
</dbReference>
<sequence>MYLRTSITILVALYTSRIVLNALGVEDYGIWSVLGGVISMFGFINQSLSSSIFRYITYAIGTKDKELLNRTYSISIIIHVALSITVFILCETIGQWFLQEKLVIPEAKRTIANIVFNIVVISSSISILSVPYNSVIIAFERMSIFAYLSISDAVLKLLTAAVVYYVPSNKLVWYAVMLLFVSIIMLLFYYLYVRIQFKELKFRFSKDNKLFKSLLAFSGWSFCGNIATIGYNQGLSILLNMFFGPAINAARGISLQIEQTVRTFVVNFQSAINPQIIKYHAQKETMQMHLLMYRSSKFSLFLLAIFALPIMLETSTILNIWLGQVPDHTISFIRIMFIVIALETMSNSIMTGVVANGNIKNYQLVVSLILLSIIPISYISLRIGAVAETVFIVYLIVEIFAVAARLFFAQKMLFLDIKRFIYDVILRSIVVIVVGSIIPISLHIIMPEGYIRFMVVVISGFITSLYAIYKLGLNNHEQTMVKEAIRKKLQR</sequence>
<evidence type="ECO:0000313" key="7">
    <source>
        <dbReference type="EMBL" id="MBU3814531.1"/>
    </source>
</evidence>
<organism evidence="7 8">
    <name type="scientific">Candidatus Bacteroides intestinipullorum</name>
    <dbReference type="NCBI Taxonomy" id="2838471"/>
    <lineage>
        <taxon>Bacteria</taxon>
        <taxon>Pseudomonadati</taxon>
        <taxon>Bacteroidota</taxon>
        <taxon>Bacteroidia</taxon>
        <taxon>Bacteroidales</taxon>
        <taxon>Bacteroidaceae</taxon>
        <taxon>Bacteroides</taxon>
    </lineage>
</organism>
<evidence type="ECO:0000256" key="6">
    <source>
        <dbReference type="SAM" id="Phobius"/>
    </source>
</evidence>